<keyword evidence="2" id="KW-0812">Transmembrane</keyword>
<dbReference type="Proteomes" id="UP000275024">
    <property type="component" value="Unassembled WGS sequence"/>
</dbReference>
<feature type="transmembrane region" description="Helical" evidence="2">
    <location>
        <begin position="40"/>
        <end position="57"/>
    </location>
</feature>
<keyword evidence="2" id="KW-1133">Transmembrane helix</keyword>
<protein>
    <submittedName>
        <fullName evidence="3">Spermidine synthase</fullName>
    </submittedName>
</protein>
<dbReference type="PANTHER" id="PTHR43317">
    <property type="entry name" value="THERMOSPERMINE SYNTHASE ACAULIS5"/>
    <property type="match status" value="1"/>
</dbReference>
<dbReference type="NCBIfam" id="NF037959">
    <property type="entry name" value="MFS_SpdSyn"/>
    <property type="match status" value="1"/>
</dbReference>
<comment type="caution">
    <text evidence="3">The sequence shown here is derived from an EMBL/GenBank/DDBJ whole genome shotgun (WGS) entry which is preliminary data.</text>
</comment>
<keyword evidence="1" id="KW-0620">Polyamine biosynthesis</keyword>
<keyword evidence="5" id="KW-1185">Reference proteome</keyword>
<evidence type="ECO:0000313" key="3">
    <source>
        <dbReference type="EMBL" id="RKN11101.1"/>
    </source>
</evidence>
<dbReference type="EMBL" id="RBDX01000004">
    <property type="protein sequence ID" value="RKN11101.1"/>
    <property type="molecule type" value="Genomic_DNA"/>
</dbReference>
<dbReference type="Gene3D" id="3.40.50.150">
    <property type="entry name" value="Vaccinia Virus protein VP39"/>
    <property type="match status" value="1"/>
</dbReference>
<gene>
    <name evidence="4" type="ORF">D7318_08290</name>
    <name evidence="3" type="ORF">D7319_07435</name>
</gene>
<evidence type="ECO:0000313" key="5">
    <source>
        <dbReference type="Proteomes" id="UP000268652"/>
    </source>
</evidence>
<evidence type="ECO:0000313" key="4">
    <source>
        <dbReference type="EMBL" id="RKN25421.1"/>
    </source>
</evidence>
<feature type="transmembrane region" description="Helical" evidence="2">
    <location>
        <begin position="69"/>
        <end position="91"/>
    </location>
</feature>
<proteinExistence type="predicted"/>
<feature type="transmembrane region" description="Helical" evidence="2">
    <location>
        <begin position="6"/>
        <end position="28"/>
    </location>
</feature>
<feature type="transmembrane region" description="Helical" evidence="2">
    <location>
        <begin position="156"/>
        <end position="182"/>
    </location>
</feature>
<dbReference type="PANTHER" id="PTHR43317:SF1">
    <property type="entry name" value="THERMOSPERMINE SYNTHASE ACAULIS5"/>
    <property type="match status" value="1"/>
</dbReference>
<name>A0A3A9WCM7_9ACTN</name>
<dbReference type="OrthoDB" id="8221452at2"/>
<dbReference type="InterPro" id="IPR029063">
    <property type="entry name" value="SAM-dependent_MTases_sf"/>
</dbReference>
<organism evidence="3 6">
    <name type="scientific">Streptomyces radicis</name>
    <dbReference type="NCBI Taxonomy" id="1750517"/>
    <lineage>
        <taxon>Bacteria</taxon>
        <taxon>Bacillati</taxon>
        <taxon>Actinomycetota</taxon>
        <taxon>Actinomycetes</taxon>
        <taxon>Kitasatosporales</taxon>
        <taxon>Streptomycetaceae</taxon>
        <taxon>Streptomyces</taxon>
    </lineage>
</organism>
<feature type="transmembrane region" description="Helical" evidence="2">
    <location>
        <begin position="194"/>
        <end position="212"/>
    </location>
</feature>
<feature type="transmembrane region" description="Helical" evidence="2">
    <location>
        <begin position="98"/>
        <end position="121"/>
    </location>
</feature>
<evidence type="ECO:0000313" key="6">
    <source>
        <dbReference type="Proteomes" id="UP000275024"/>
    </source>
</evidence>
<sequence length="489" mass="49964">MGPRAGAVLVFGSSAAVLVVELVALRLLAPYIGLTMEMNTMVIGIALSAIAFGSWAGGRAADAVAPRRALGPLLALSGVAVAATPPLVRLVGDAGGGLVLYVGAACLFVPAALLTAVTPMVTKLLLVDLEATGTVVGRLSGIGTAGGIAGTVLTGFVLISVVPVSVILFALGALLLVTGLVVDASSRDWRRGRRALVAGVVVGGSVTVGAAVPSGCDAETRYHCASVVDDPERESGRTLVLDGLRHSYVDLDDPEHLDFAYVRAIASLVDTAYPEGEALDAYHLGAGGLSVPGYLAAARPGSTSVVSEIDPGVVEIGRERLGVETGESLNVRVEDGRIGLRRIATGSRDLVVGDAFGGISVPWHLTTREAVADIRRVLRPGGAYAVNVVDHGELAFVRAAVATVRAEFAHVAVAGAGGSFDGAGGGNFVVSASDTAFDTAAWGRRVAERGGDWRVVDGAALDAWIGDARVLTDDFAPVDQLLTPYPRRG</sequence>
<dbReference type="SUPFAM" id="SSF103473">
    <property type="entry name" value="MFS general substrate transporter"/>
    <property type="match status" value="1"/>
</dbReference>
<keyword evidence="2" id="KW-0472">Membrane</keyword>
<dbReference type="Proteomes" id="UP000268652">
    <property type="component" value="Unassembled WGS sequence"/>
</dbReference>
<reference evidence="5 6" key="1">
    <citation type="submission" date="2018-09" db="EMBL/GenBank/DDBJ databases">
        <title>Streptomyces sp. nov. DS1-2, an endophytic actinomycete isolated from roots of Dendrobium scabrilingue.</title>
        <authorList>
            <person name="Kuncharoen N."/>
            <person name="Kudo T."/>
            <person name="Ohkuma M."/>
            <person name="Yuki M."/>
            <person name="Tanasupawat S."/>
        </authorList>
    </citation>
    <scope>NUCLEOTIDE SEQUENCE [LARGE SCALE GENOMIC DNA]</scope>
    <source>
        <strain evidence="3 6">AZ1-7</strain>
        <strain evidence="4 5">DS1-2</strain>
    </source>
</reference>
<evidence type="ECO:0000256" key="1">
    <source>
        <dbReference type="ARBA" id="ARBA00023115"/>
    </source>
</evidence>
<dbReference type="EMBL" id="RBDY01000004">
    <property type="protein sequence ID" value="RKN25421.1"/>
    <property type="molecule type" value="Genomic_DNA"/>
</dbReference>
<dbReference type="AlphaFoldDB" id="A0A3A9WCM7"/>
<dbReference type="InterPro" id="IPR036259">
    <property type="entry name" value="MFS_trans_sf"/>
</dbReference>
<dbReference type="SUPFAM" id="SSF53335">
    <property type="entry name" value="S-adenosyl-L-methionine-dependent methyltransferases"/>
    <property type="match status" value="1"/>
</dbReference>
<dbReference type="GO" id="GO:0006596">
    <property type="term" value="P:polyamine biosynthetic process"/>
    <property type="evidence" value="ECO:0007669"/>
    <property type="project" value="UniProtKB-KW"/>
</dbReference>
<accession>A0A3A9WCM7</accession>
<evidence type="ECO:0000256" key="2">
    <source>
        <dbReference type="SAM" id="Phobius"/>
    </source>
</evidence>